<accession>A0A7W6R7Z2</accession>
<evidence type="ECO:0000256" key="3">
    <source>
        <dbReference type="RuleBase" id="RU000363"/>
    </source>
</evidence>
<name>A0A7W6R7Z2_9HYPH</name>
<sequence length="292" mass="30518">MKVDKNPHPSVVVTGASRGIGRAIAKIAAGEGATIVLLARSVEGLAAAAADVRAAGGHAVTLELDLAAPGASQRLEMFLDESGLFCDVLVNNAGYGLRGAATIIPRSDQLGIVDLNIRALTDLTLRFLPAMAARGRGGVINLGSVAGFLPGPNMALYYASKSFVRSFSTSLNEELRGTGVTVTCVTPGPVATEFLRNSGAARAALFKILPKVRAEYVAKKAWQGFRAGRGFVVPGFSAKVTIAFATILPSTILLPLVSRLQRRTSDLCPCGSGKTFRQCRASGHQAKRNVAE</sequence>
<keyword evidence="2" id="KW-0560">Oxidoreductase</keyword>
<dbReference type="GO" id="GO:0016491">
    <property type="term" value="F:oxidoreductase activity"/>
    <property type="evidence" value="ECO:0007669"/>
    <property type="project" value="UniProtKB-KW"/>
</dbReference>
<dbReference type="PANTHER" id="PTHR44196">
    <property type="entry name" value="DEHYDROGENASE/REDUCTASE SDR FAMILY MEMBER 7B"/>
    <property type="match status" value="1"/>
</dbReference>
<dbReference type="AlphaFoldDB" id="A0A7W6R7Z2"/>
<evidence type="ECO:0000256" key="1">
    <source>
        <dbReference type="ARBA" id="ARBA00006484"/>
    </source>
</evidence>
<dbReference type="PIRSF" id="PIRSF000126">
    <property type="entry name" value="11-beta-HSD1"/>
    <property type="match status" value="1"/>
</dbReference>
<dbReference type="EMBL" id="JACIFY010000021">
    <property type="protein sequence ID" value="MBB4238344.1"/>
    <property type="molecule type" value="Genomic_DNA"/>
</dbReference>
<dbReference type="PRINTS" id="PR00080">
    <property type="entry name" value="SDRFAMILY"/>
</dbReference>
<dbReference type="SUPFAM" id="SSF51735">
    <property type="entry name" value="NAD(P)-binding Rossmann-fold domains"/>
    <property type="match status" value="1"/>
</dbReference>
<comment type="similarity">
    <text evidence="1 3">Belongs to the short-chain dehydrogenases/reductases (SDR) family.</text>
</comment>
<reference evidence="4 5" key="1">
    <citation type="submission" date="2020-08" db="EMBL/GenBank/DDBJ databases">
        <title>Genomic Encyclopedia of Type Strains, Phase IV (KMG-V): Genome sequencing to study the core and pangenomes of soil and plant-associated prokaryotes.</title>
        <authorList>
            <person name="Whitman W."/>
        </authorList>
    </citation>
    <scope>NUCLEOTIDE SEQUENCE [LARGE SCALE GENOMIC DNA]</scope>
    <source>
        <strain evidence="4 5">SEMIA 4089</strain>
    </source>
</reference>
<dbReference type="GO" id="GO:0016020">
    <property type="term" value="C:membrane"/>
    <property type="evidence" value="ECO:0007669"/>
    <property type="project" value="TreeGrafter"/>
</dbReference>
<evidence type="ECO:0000313" key="4">
    <source>
        <dbReference type="EMBL" id="MBB4238344.1"/>
    </source>
</evidence>
<dbReference type="Pfam" id="PF02810">
    <property type="entry name" value="SEC-C"/>
    <property type="match status" value="1"/>
</dbReference>
<evidence type="ECO:0008006" key="6">
    <source>
        <dbReference type="Google" id="ProtNLM"/>
    </source>
</evidence>
<dbReference type="InterPro" id="IPR036291">
    <property type="entry name" value="NAD(P)-bd_dom_sf"/>
</dbReference>
<dbReference type="PANTHER" id="PTHR44196:SF2">
    <property type="entry name" value="SHORT-CHAIN DEHYDROGENASE-RELATED"/>
    <property type="match status" value="1"/>
</dbReference>
<dbReference type="InterPro" id="IPR004027">
    <property type="entry name" value="SEC_C_motif"/>
</dbReference>
<gene>
    <name evidence="4" type="ORF">GGD57_004956</name>
</gene>
<evidence type="ECO:0000256" key="2">
    <source>
        <dbReference type="ARBA" id="ARBA00023002"/>
    </source>
</evidence>
<comment type="caution">
    <text evidence="4">The sequence shown here is derived from an EMBL/GenBank/DDBJ whole genome shotgun (WGS) entry which is preliminary data.</text>
</comment>
<dbReference type="RefSeq" id="WP_184472779.1">
    <property type="nucleotide sequence ID" value="NZ_JACIFY010000021.1"/>
</dbReference>
<proteinExistence type="inferred from homology"/>
<evidence type="ECO:0000313" key="5">
    <source>
        <dbReference type="Proteomes" id="UP000540909"/>
    </source>
</evidence>
<protein>
    <recommendedName>
        <fullName evidence="6">Short-chain dehydrogenase</fullName>
    </recommendedName>
</protein>
<dbReference type="Pfam" id="PF00106">
    <property type="entry name" value="adh_short"/>
    <property type="match status" value="1"/>
</dbReference>
<organism evidence="4 5">
    <name type="scientific">Rhizobium esperanzae</name>
    <dbReference type="NCBI Taxonomy" id="1967781"/>
    <lineage>
        <taxon>Bacteria</taxon>
        <taxon>Pseudomonadati</taxon>
        <taxon>Pseudomonadota</taxon>
        <taxon>Alphaproteobacteria</taxon>
        <taxon>Hyphomicrobiales</taxon>
        <taxon>Rhizobiaceae</taxon>
        <taxon>Rhizobium/Agrobacterium group</taxon>
        <taxon>Rhizobium</taxon>
    </lineage>
</organism>
<dbReference type="Proteomes" id="UP000540909">
    <property type="component" value="Unassembled WGS sequence"/>
</dbReference>
<dbReference type="CDD" id="cd05233">
    <property type="entry name" value="SDR_c"/>
    <property type="match status" value="1"/>
</dbReference>
<dbReference type="PRINTS" id="PR00081">
    <property type="entry name" value="GDHRDH"/>
</dbReference>
<dbReference type="InterPro" id="IPR002347">
    <property type="entry name" value="SDR_fam"/>
</dbReference>
<dbReference type="Gene3D" id="3.40.50.720">
    <property type="entry name" value="NAD(P)-binding Rossmann-like Domain"/>
    <property type="match status" value="1"/>
</dbReference>